<reference evidence="3 4" key="1">
    <citation type="journal article" date="2020" name="Antonie Van Leeuwenhoek">
        <title>Rhodopirellula heiligendammensis sp. nov., Rhodopirellula pilleata sp. nov., and Rhodopirellula solitaria sp. nov. isolated from natural or artificial marine surfaces in Northern Germany and California, USA, and emended description of the genus Rhodopirellula.</title>
        <authorList>
            <person name="Kallscheuer N."/>
            <person name="Wiegand S."/>
            <person name="Jogler M."/>
            <person name="Boedeker C."/>
            <person name="Peeters S.H."/>
            <person name="Rast P."/>
            <person name="Heuer A."/>
            <person name="Jetten M.S.M."/>
            <person name="Rohde M."/>
            <person name="Jogler C."/>
        </authorList>
    </citation>
    <scope>NUCLEOTIDE SEQUENCE [LARGE SCALE GENOMIC DNA]</scope>
    <source>
        <strain evidence="3 4">Poly21</strain>
    </source>
</reference>
<dbReference type="RefSeq" id="WP_146407746.1">
    <property type="nucleotide sequence ID" value="NZ_SJPU01000002.1"/>
</dbReference>
<keyword evidence="1" id="KW-0732">Signal</keyword>
<dbReference type="SUPFAM" id="SSF49785">
    <property type="entry name" value="Galactose-binding domain-like"/>
    <property type="match status" value="1"/>
</dbReference>
<dbReference type="Pfam" id="PF20958">
    <property type="entry name" value="GxGYxYP_N_3rd"/>
    <property type="match status" value="1"/>
</dbReference>
<dbReference type="PANTHER" id="PTHR37321">
    <property type="entry name" value="EXPORTED PROTEIN-RELATED"/>
    <property type="match status" value="1"/>
</dbReference>
<dbReference type="InterPro" id="IPR038410">
    <property type="entry name" value="GxGYxYP_C_sf"/>
</dbReference>
<dbReference type="Pfam" id="PF22633">
    <property type="entry name" value="F5_F8_type_C_2"/>
    <property type="match status" value="1"/>
</dbReference>
<accession>A0A5C6BUP9</accession>
<feature type="signal peptide" evidence="1">
    <location>
        <begin position="1"/>
        <end position="23"/>
    </location>
</feature>
<dbReference type="Gene3D" id="3.20.20.490">
    <property type="entry name" value="GxGYxYP glycoside hydrolase, C-terminal domain"/>
    <property type="match status" value="1"/>
</dbReference>
<dbReference type="InterPro" id="IPR000421">
    <property type="entry name" value="FA58C"/>
</dbReference>
<dbReference type="InterPro" id="IPR048309">
    <property type="entry name" value="GxGYxYP_N_3rd"/>
</dbReference>
<feature type="domain" description="F5/8 type C" evidence="2">
    <location>
        <begin position="551"/>
        <end position="705"/>
    </location>
</feature>
<dbReference type="InterPro" id="IPR025832">
    <property type="entry name" value="GxGYxYP_C"/>
</dbReference>
<sequence length="709" mass="78342">MRYLALSAGLLCTMLAPTASVVAATSQNQYQSYPAVVEIRAGISWPTGQALPIFATPAPQLDAVPIGALSPDEQLTFSALQGYVNKQQPRIYLADLRAEEGSKTWPQTSTVALGKMSFFDASSRYDLIKKYASDFNGVVLYDTTRSPHYRNLAGTVAGLSGALPVTTEVLERIRDQGMNPNVAVDLTELEFTSPIEIYNYLYDRYWGDCTRRLIVSARPDDEGGNFHHTRDIATACGAAVVWLDGRIPAERDVMRKFYGDMTAGDAIALGWYASERSGITTASEFGIGTLPADYYSNSSIFSGTNHQIQIPAVPSKPQLENKVYIAVFISDGDNIQYTQHAMRRRWDASSDARAQLPLNWTIAPGLVDIGPGILNYYYSTATPNDCFVTGPSGMGYAMPVNTLTEPGAPVGIYLKDSDRMEGYARLSETYLQRSGLRVITIWDNANEMQRAAYERNCRNLYGATVQNFRDVPSVRGSVEGDRVRFEKLVIPYAGSIEHLESSLQHELGDWDGTGPLFLAYQVDVWHELKPDRIVEIASRLDERFPSAVQFVRADHYFNLFNEAHQLPWNLCMSAATMASDHGSTDLGGTVTDGTPTTIWTASADAAAAAPPWLQLDLGSAHSIHRWVIRHAGEHGLNRDRNTRDFTLQVSQDGRAWQTIDTIRGNTANVSDLEYSPVDARYIRILIDNPGADSIARIADIEIYGQRVQP</sequence>
<dbReference type="Proteomes" id="UP000319908">
    <property type="component" value="Unassembled WGS sequence"/>
</dbReference>
<evidence type="ECO:0000313" key="3">
    <source>
        <dbReference type="EMBL" id="TWU16000.1"/>
    </source>
</evidence>
<comment type="caution">
    <text evidence="3">The sequence shown here is derived from an EMBL/GenBank/DDBJ whole genome shotgun (WGS) entry which is preliminary data.</text>
</comment>
<dbReference type="PANTHER" id="PTHR37321:SF1">
    <property type="entry name" value="EXPORTED PROTEIN"/>
    <property type="match status" value="1"/>
</dbReference>
<dbReference type="InterPro" id="IPR008979">
    <property type="entry name" value="Galactose-bd-like_sf"/>
</dbReference>
<name>A0A5C6BUP9_9BACT</name>
<evidence type="ECO:0000313" key="4">
    <source>
        <dbReference type="Proteomes" id="UP000319908"/>
    </source>
</evidence>
<protein>
    <submittedName>
        <fullName evidence="3">F5/8 type C domain protein</fullName>
    </submittedName>
</protein>
<evidence type="ECO:0000259" key="2">
    <source>
        <dbReference type="PROSITE" id="PS50022"/>
    </source>
</evidence>
<keyword evidence="4" id="KW-1185">Reference proteome</keyword>
<gene>
    <name evidence="3" type="ORF">Poly21_32040</name>
</gene>
<dbReference type="EMBL" id="SJPU01000002">
    <property type="protein sequence ID" value="TWU16000.1"/>
    <property type="molecule type" value="Genomic_DNA"/>
</dbReference>
<feature type="chain" id="PRO_5022698076" evidence="1">
    <location>
        <begin position="24"/>
        <end position="709"/>
    </location>
</feature>
<dbReference type="Pfam" id="PF14323">
    <property type="entry name" value="GxGYxYP_C"/>
    <property type="match status" value="1"/>
</dbReference>
<dbReference type="Gene3D" id="2.60.120.260">
    <property type="entry name" value="Galactose-binding domain-like"/>
    <property type="match status" value="1"/>
</dbReference>
<dbReference type="AlphaFoldDB" id="A0A5C6BUP9"/>
<dbReference type="PROSITE" id="PS50022">
    <property type="entry name" value="FA58C_3"/>
    <property type="match status" value="1"/>
</dbReference>
<organism evidence="3 4">
    <name type="scientific">Allorhodopirellula heiligendammensis</name>
    <dbReference type="NCBI Taxonomy" id="2714739"/>
    <lineage>
        <taxon>Bacteria</taxon>
        <taxon>Pseudomonadati</taxon>
        <taxon>Planctomycetota</taxon>
        <taxon>Planctomycetia</taxon>
        <taxon>Pirellulales</taxon>
        <taxon>Pirellulaceae</taxon>
        <taxon>Allorhodopirellula</taxon>
    </lineage>
</organism>
<dbReference type="OrthoDB" id="3799094at2"/>
<proteinExistence type="predicted"/>
<evidence type="ECO:0000256" key="1">
    <source>
        <dbReference type="SAM" id="SignalP"/>
    </source>
</evidence>